<sequence length="228" mass="25128">MAAPAICSPRSARLLLAGNVNLPTLEMEKAKKAISKVEKKPFYFPGLKPLAVPWRLAPWRRSQVGGSLENVLASGARQTLLAAPQLRADESPRASQLGLMTESSAQPVTPVLRPALRPARPPPRSILKRVGGPVERHDRHVSFGDVAVQEIARPDVHVRVFPPPRWAYFPTTRPTHPELPSPSLEVEDVMHEPHQRHVESFVKPPSVKELIVGTACCAAFMGILWWLG</sequence>
<dbReference type="Proteomes" id="UP001148312">
    <property type="component" value="Unassembled WGS sequence"/>
</dbReference>
<dbReference type="AlphaFoldDB" id="A0A9X0BJM8"/>
<gene>
    <name evidence="1" type="ORF">N7539_009005</name>
</gene>
<proteinExistence type="predicted"/>
<dbReference type="EMBL" id="JAPWDQ010000015">
    <property type="protein sequence ID" value="KAJ5469387.1"/>
    <property type="molecule type" value="Genomic_DNA"/>
</dbReference>
<protein>
    <submittedName>
        <fullName evidence="1">Uncharacterized protein</fullName>
    </submittedName>
</protein>
<dbReference type="GeneID" id="81628850"/>
<reference evidence="1" key="1">
    <citation type="submission" date="2022-12" db="EMBL/GenBank/DDBJ databases">
        <authorList>
            <person name="Petersen C."/>
        </authorList>
    </citation>
    <scope>NUCLEOTIDE SEQUENCE</scope>
    <source>
        <strain evidence="1">IBT 30728</strain>
    </source>
</reference>
<reference evidence="1" key="2">
    <citation type="journal article" date="2023" name="IMA Fungus">
        <title>Comparative genomic study of the Penicillium genus elucidates a diverse pangenome and 15 lateral gene transfer events.</title>
        <authorList>
            <person name="Petersen C."/>
            <person name="Sorensen T."/>
            <person name="Nielsen M.R."/>
            <person name="Sondergaard T.E."/>
            <person name="Sorensen J.L."/>
            <person name="Fitzpatrick D.A."/>
            <person name="Frisvad J.C."/>
            <person name="Nielsen K.L."/>
        </authorList>
    </citation>
    <scope>NUCLEOTIDE SEQUENCE</scope>
    <source>
        <strain evidence="1">IBT 30728</strain>
    </source>
</reference>
<comment type="caution">
    <text evidence="1">The sequence shown here is derived from an EMBL/GenBank/DDBJ whole genome shotgun (WGS) entry which is preliminary data.</text>
</comment>
<dbReference type="RefSeq" id="XP_056785977.1">
    <property type="nucleotide sequence ID" value="XM_056938600.1"/>
</dbReference>
<evidence type="ECO:0000313" key="1">
    <source>
        <dbReference type="EMBL" id="KAJ5469387.1"/>
    </source>
</evidence>
<accession>A0A9X0BJM8</accession>
<evidence type="ECO:0000313" key="2">
    <source>
        <dbReference type="Proteomes" id="UP001148312"/>
    </source>
</evidence>
<name>A0A9X0BJM8_9EURO</name>
<organism evidence="1 2">
    <name type="scientific">Penicillium diatomitis</name>
    <dbReference type="NCBI Taxonomy" id="2819901"/>
    <lineage>
        <taxon>Eukaryota</taxon>
        <taxon>Fungi</taxon>
        <taxon>Dikarya</taxon>
        <taxon>Ascomycota</taxon>
        <taxon>Pezizomycotina</taxon>
        <taxon>Eurotiomycetes</taxon>
        <taxon>Eurotiomycetidae</taxon>
        <taxon>Eurotiales</taxon>
        <taxon>Aspergillaceae</taxon>
        <taxon>Penicillium</taxon>
    </lineage>
</organism>
<keyword evidence="2" id="KW-1185">Reference proteome</keyword>